<protein>
    <submittedName>
        <fullName evidence="2">Uncharacterized protein</fullName>
    </submittedName>
</protein>
<keyword evidence="3" id="KW-1185">Reference proteome</keyword>
<dbReference type="EMBL" id="RJVU01042551">
    <property type="protein sequence ID" value="ROL45642.1"/>
    <property type="molecule type" value="Genomic_DNA"/>
</dbReference>
<dbReference type="AlphaFoldDB" id="A0A3N0YHB0"/>
<organism evidence="2 3">
    <name type="scientific">Anabarilius grahami</name>
    <name type="common">Kanglang fish</name>
    <name type="synonym">Barilius grahami</name>
    <dbReference type="NCBI Taxonomy" id="495550"/>
    <lineage>
        <taxon>Eukaryota</taxon>
        <taxon>Metazoa</taxon>
        <taxon>Chordata</taxon>
        <taxon>Craniata</taxon>
        <taxon>Vertebrata</taxon>
        <taxon>Euteleostomi</taxon>
        <taxon>Actinopterygii</taxon>
        <taxon>Neopterygii</taxon>
        <taxon>Teleostei</taxon>
        <taxon>Ostariophysi</taxon>
        <taxon>Cypriniformes</taxon>
        <taxon>Xenocyprididae</taxon>
        <taxon>Xenocypridinae</taxon>
        <taxon>Xenocypridinae incertae sedis</taxon>
        <taxon>Anabarilius</taxon>
    </lineage>
</organism>
<evidence type="ECO:0000313" key="2">
    <source>
        <dbReference type="EMBL" id="ROL45642.1"/>
    </source>
</evidence>
<sequence>MSVTTKQGVHLEAAPNRCINLPFFTADVAEVLHTANTIISRNIQAPLGIDHKELFLFFLEKVEILQTPSTPTPFGTKKATAKRKHCSRSSNAPVPKRSTERSGNISQLQPAQDPVMTALQRIQLSISKLDTRIQMLENRPSSSTVTTAITSPSLAPTAPDAAAALTTASASGFAGLLPRRSLAMALPAPTIGAPFFPPAAAISPQMRAQILAVIAGTGIPSQCAPDECVY</sequence>
<gene>
    <name evidence="2" type="ORF">DPX16_17758</name>
</gene>
<feature type="compositionally biased region" description="Polar residues" evidence="1">
    <location>
        <begin position="101"/>
        <end position="110"/>
    </location>
</feature>
<comment type="caution">
    <text evidence="2">The sequence shown here is derived from an EMBL/GenBank/DDBJ whole genome shotgun (WGS) entry which is preliminary data.</text>
</comment>
<reference evidence="2 3" key="1">
    <citation type="submission" date="2018-10" db="EMBL/GenBank/DDBJ databases">
        <title>Genome assembly for a Yunnan-Guizhou Plateau 3E fish, Anabarilius grahami (Regan), and its evolutionary and genetic applications.</title>
        <authorList>
            <person name="Jiang W."/>
        </authorList>
    </citation>
    <scope>NUCLEOTIDE SEQUENCE [LARGE SCALE GENOMIC DNA]</scope>
    <source>
        <strain evidence="2">AG-KIZ</strain>
        <tissue evidence="2">Muscle</tissue>
    </source>
</reference>
<proteinExistence type="predicted"/>
<evidence type="ECO:0000313" key="3">
    <source>
        <dbReference type="Proteomes" id="UP000281406"/>
    </source>
</evidence>
<name>A0A3N0YHB0_ANAGA</name>
<feature type="region of interest" description="Disordered" evidence="1">
    <location>
        <begin position="70"/>
        <end position="112"/>
    </location>
</feature>
<evidence type="ECO:0000256" key="1">
    <source>
        <dbReference type="SAM" id="MobiDB-lite"/>
    </source>
</evidence>
<dbReference type="Proteomes" id="UP000281406">
    <property type="component" value="Unassembled WGS sequence"/>
</dbReference>
<accession>A0A3N0YHB0</accession>